<gene>
    <name evidence="4" type="ORF">FQN60_016921</name>
</gene>
<sequence length="103" mass="12061">MQGGENRRILLDLKTVLEEVQAEVKKEEEKRGELQLQYTRDRCAWELERAELKCRIAQLEAREGAGLISGGVRSAAAELLERFDVERREWECQLKDMQKKIEE</sequence>
<evidence type="ECO:0000256" key="1">
    <source>
        <dbReference type="ARBA" id="ARBA00023054"/>
    </source>
</evidence>
<proteinExistence type="predicted"/>
<evidence type="ECO:0000256" key="2">
    <source>
        <dbReference type="SAM" id="Coils"/>
    </source>
</evidence>
<dbReference type="Proteomes" id="UP000327493">
    <property type="component" value="Chromosome 6"/>
</dbReference>
<comment type="caution">
    <text evidence="4">The sequence shown here is derived from an EMBL/GenBank/DDBJ whole genome shotgun (WGS) entry which is preliminary data.</text>
</comment>
<feature type="domain" description="SOGA 1/2-like coiled-coil" evidence="3">
    <location>
        <begin position="77"/>
        <end position="103"/>
    </location>
</feature>
<accession>A0A5J5DE13</accession>
<dbReference type="InterPro" id="IPR027882">
    <property type="entry name" value="SOGA1/2-like_CC"/>
</dbReference>
<name>A0A5J5DE13_9PERO</name>
<organism evidence="4 5">
    <name type="scientific">Etheostoma spectabile</name>
    <name type="common">orangethroat darter</name>
    <dbReference type="NCBI Taxonomy" id="54343"/>
    <lineage>
        <taxon>Eukaryota</taxon>
        <taxon>Metazoa</taxon>
        <taxon>Chordata</taxon>
        <taxon>Craniata</taxon>
        <taxon>Vertebrata</taxon>
        <taxon>Euteleostomi</taxon>
        <taxon>Actinopterygii</taxon>
        <taxon>Neopterygii</taxon>
        <taxon>Teleostei</taxon>
        <taxon>Neoteleostei</taxon>
        <taxon>Acanthomorphata</taxon>
        <taxon>Eupercaria</taxon>
        <taxon>Perciformes</taxon>
        <taxon>Percoidei</taxon>
        <taxon>Percidae</taxon>
        <taxon>Etheostomatinae</taxon>
        <taxon>Etheostoma</taxon>
    </lineage>
</organism>
<dbReference type="PANTHER" id="PTHR15742">
    <property type="entry name" value="GIRDIN"/>
    <property type="match status" value="1"/>
</dbReference>
<reference evidence="4 5" key="1">
    <citation type="submission" date="2019-08" db="EMBL/GenBank/DDBJ databases">
        <title>A chromosome-level genome assembly, high-density linkage maps, and genome scans reveal the genomic architecture of hybrid incompatibilities underlying speciation via character displacement in darters (Percidae: Etheostominae).</title>
        <authorList>
            <person name="Moran R.L."/>
            <person name="Catchen J.M."/>
            <person name="Fuller R.C."/>
        </authorList>
    </citation>
    <scope>NUCLEOTIDE SEQUENCE [LARGE SCALE GENOMIC DNA]</scope>
    <source>
        <strain evidence="4">EspeVRDwgs_2016</strain>
        <tissue evidence="4">Muscle</tissue>
    </source>
</reference>
<protein>
    <recommendedName>
        <fullName evidence="3">SOGA 1/2-like coiled-coil domain-containing protein</fullName>
    </recommendedName>
</protein>
<evidence type="ECO:0000313" key="5">
    <source>
        <dbReference type="Proteomes" id="UP000327493"/>
    </source>
</evidence>
<dbReference type="InterPro" id="IPR049885">
    <property type="entry name" value="MTCL1-3"/>
</dbReference>
<dbReference type="AlphaFoldDB" id="A0A5J5DE13"/>
<feature type="non-terminal residue" evidence="4">
    <location>
        <position position="103"/>
    </location>
</feature>
<evidence type="ECO:0000259" key="3">
    <source>
        <dbReference type="Pfam" id="PF14818"/>
    </source>
</evidence>
<dbReference type="EMBL" id="VOFY01000006">
    <property type="protein sequence ID" value="KAA8591547.1"/>
    <property type="molecule type" value="Genomic_DNA"/>
</dbReference>
<dbReference type="Pfam" id="PF14818">
    <property type="entry name" value="SOGA1-2-like_CC"/>
    <property type="match status" value="1"/>
</dbReference>
<feature type="coiled-coil region" evidence="2">
    <location>
        <begin position="10"/>
        <end position="37"/>
    </location>
</feature>
<keyword evidence="1 2" id="KW-0175">Coiled coil</keyword>
<dbReference type="PANTHER" id="PTHR15742:SF2">
    <property type="entry name" value="PROTEIN SOGA3"/>
    <property type="match status" value="1"/>
</dbReference>
<evidence type="ECO:0000313" key="4">
    <source>
        <dbReference type="EMBL" id="KAA8591547.1"/>
    </source>
</evidence>
<keyword evidence="5" id="KW-1185">Reference proteome</keyword>